<dbReference type="PANTHER" id="PTHR45727:SF3">
    <property type="entry name" value="NPC1-LIKE INTRACELLULAR CHOLESTEROL TRANSPORTER 1"/>
    <property type="match status" value="1"/>
</dbReference>
<proteinExistence type="predicted"/>
<keyword evidence="1" id="KW-0472">Membrane</keyword>
<evidence type="ECO:0000313" key="4">
    <source>
        <dbReference type="Proteomes" id="UP000289886"/>
    </source>
</evidence>
<keyword evidence="1" id="KW-1133">Transmembrane helix</keyword>
<evidence type="ECO:0000313" key="3">
    <source>
        <dbReference type="EMBL" id="RXM29711.1"/>
    </source>
</evidence>
<dbReference type="Proteomes" id="UP000289886">
    <property type="component" value="Unassembled WGS sequence"/>
</dbReference>
<protein>
    <submittedName>
        <fullName evidence="3">Niemann-Pick C1-like protein 1</fullName>
    </submittedName>
</protein>
<comment type="caution">
    <text evidence="3">The sequence shown here is derived from an EMBL/GenBank/DDBJ whole genome shotgun (WGS) entry which is preliminary data.</text>
</comment>
<dbReference type="AlphaFoldDB" id="A0A444U3I4"/>
<dbReference type="GO" id="GO:0005886">
    <property type="term" value="C:plasma membrane"/>
    <property type="evidence" value="ECO:0007669"/>
    <property type="project" value="TreeGrafter"/>
</dbReference>
<evidence type="ECO:0000259" key="2">
    <source>
        <dbReference type="PROSITE" id="PS50156"/>
    </source>
</evidence>
<gene>
    <name evidence="3" type="ORF">EOD39_2210</name>
</gene>
<dbReference type="GO" id="GO:0042632">
    <property type="term" value="P:cholesterol homeostasis"/>
    <property type="evidence" value="ECO:0007669"/>
    <property type="project" value="TreeGrafter"/>
</dbReference>
<keyword evidence="1" id="KW-0812">Transmembrane</keyword>
<dbReference type="GO" id="GO:0030299">
    <property type="term" value="P:intestinal cholesterol absorption"/>
    <property type="evidence" value="ECO:0007669"/>
    <property type="project" value="TreeGrafter"/>
</dbReference>
<dbReference type="InterPro" id="IPR053958">
    <property type="entry name" value="HMGCR/SNAP/NPC1-like_SSD"/>
</dbReference>
<dbReference type="Pfam" id="PF12349">
    <property type="entry name" value="Sterol-sensing"/>
    <property type="match status" value="1"/>
</dbReference>
<organism evidence="3 4">
    <name type="scientific">Acipenser ruthenus</name>
    <name type="common">Sterlet sturgeon</name>
    <dbReference type="NCBI Taxonomy" id="7906"/>
    <lineage>
        <taxon>Eukaryota</taxon>
        <taxon>Metazoa</taxon>
        <taxon>Chordata</taxon>
        <taxon>Craniata</taxon>
        <taxon>Vertebrata</taxon>
        <taxon>Euteleostomi</taxon>
        <taxon>Actinopterygii</taxon>
        <taxon>Chondrostei</taxon>
        <taxon>Acipenseriformes</taxon>
        <taxon>Acipenseridae</taxon>
        <taxon>Acipenser</taxon>
    </lineage>
</organism>
<sequence>MPAVRSFALYAALAVFLDFLLQMSAFVALLSLDARRQDSSRCDVLCCVSVKNATRKKKSDGFLLPLMRDYYAPFLLHSTTRIIVVWTPPTSVI</sequence>
<name>A0A444U3I4_ACIRT</name>
<feature type="domain" description="SSD" evidence="2">
    <location>
        <begin position="1"/>
        <end position="32"/>
    </location>
</feature>
<dbReference type="PANTHER" id="PTHR45727">
    <property type="entry name" value="NPC INTRACELLULAR CHOLESTEROL TRANSPORTER 1"/>
    <property type="match status" value="1"/>
</dbReference>
<evidence type="ECO:0000256" key="1">
    <source>
        <dbReference type="SAM" id="Phobius"/>
    </source>
</evidence>
<dbReference type="GO" id="GO:0015485">
    <property type="term" value="F:cholesterol binding"/>
    <property type="evidence" value="ECO:0007669"/>
    <property type="project" value="TreeGrafter"/>
</dbReference>
<keyword evidence="4" id="KW-1185">Reference proteome</keyword>
<reference evidence="3 4" key="1">
    <citation type="submission" date="2019-01" db="EMBL/GenBank/DDBJ databases">
        <title>Draft Genome and Complete Hox-Cluster Characterization of the Sterlet Sturgeon (Acipenser ruthenus).</title>
        <authorList>
            <person name="Wei Q."/>
        </authorList>
    </citation>
    <scope>NUCLEOTIDE SEQUENCE [LARGE SCALE GENOMIC DNA]</scope>
    <source>
        <strain evidence="3">WHYD16114868_AA</strain>
        <tissue evidence="3">Blood</tissue>
    </source>
</reference>
<dbReference type="EMBL" id="SCEB01215411">
    <property type="protein sequence ID" value="RXM29711.1"/>
    <property type="molecule type" value="Genomic_DNA"/>
</dbReference>
<dbReference type="PROSITE" id="PS50156">
    <property type="entry name" value="SSD"/>
    <property type="match status" value="1"/>
</dbReference>
<feature type="transmembrane region" description="Helical" evidence="1">
    <location>
        <begin position="6"/>
        <end position="32"/>
    </location>
</feature>
<accession>A0A444U3I4</accession>
<dbReference type="InterPro" id="IPR000731">
    <property type="entry name" value="SSD"/>
</dbReference>
<dbReference type="GO" id="GO:0015918">
    <property type="term" value="P:sterol transport"/>
    <property type="evidence" value="ECO:0007669"/>
    <property type="project" value="TreeGrafter"/>
</dbReference>